<gene>
    <name evidence="5" type="ORF">CONLIGDRAFT_634857</name>
</gene>
<feature type="region of interest" description="Disordered" evidence="2">
    <location>
        <begin position="33"/>
        <end position="106"/>
    </location>
</feature>
<evidence type="ECO:0000256" key="2">
    <source>
        <dbReference type="SAM" id="MobiDB-lite"/>
    </source>
</evidence>
<feature type="compositionally biased region" description="Low complexity" evidence="2">
    <location>
        <begin position="42"/>
        <end position="53"/>
    </location>
</feature>
<dbReference type="Pfam" id="PF08621">
    <property type="entry name" value="RPAP1_N"/>
    <property type="match status" value="1"/>
</dbReference>
<name>A0A1J7IGV2_9PEZI</name>
<organism evidence="5 6">
    <name type="scientific">Coniochaeta ligniaria NRRL 30616</name>
    <dbReference type="NCBI Taxonomy" id="1408157"/>
    <lineage>
        <taxon>Eukaryota</taxon>
        <taxon>Fungi</taxon>
        <taxon>Dikarya</taxon>
        <taxon>Ascomycota</taxon>
        <taxon>Pezizomycotina</taxon>
        <taxon>Sordariomycetes</taxon>
        <taxon>Sordariomycetidae</taxon>
        <taxon>Coniochaetales</taxon>
        <taxon>Coniochaetaceae</taxon>
        <taxon>Coniochaeta</taxon>
    </lineage>
</organism>
<protein>
    <recommendedName>
        <fullName evidence="7">Transcription factor Rba50</fullName>
    </recommendedName>
</protein>
<dbReference type="InterPro" id="IPR013930">
    <property type="entry name" value="RPAP1_N"/>
</dbReference>
<evidence type="ECO:0000259" key="4">
    <source>
        <dbReference type="Pfam" id="PF08621"/>
    </source>
</evidence>
<evidence type="ECO:0000259" key="3">
    <source>
        <dbReference type="Pfam" id="PF08620"/>
    </source>
</evidence>
<dbReference type="STRING" id="1408157.A0A1J7IGV2"/>
<dbReference type="InterPro" id="IPR039913">
    <property type="entry name" value="RPAP1/Rba50"/>
</dbReference>
<proteinExistence type="inferred from homology"/>
<feature type="region of interest" description="Disordered" evidence="2">
    <location>
        <begin position="128"/>
        <end position="151"/>
    </location>
</feature>
<dbReference type="Pfam" id="PF08620">
    <property type="entry name" value="RPAP1_C"/>
    <property type="match status" value="1"/>
</dbReference>
<dbReference type="InParanoid" id="A0A1J7IGV2"/>
<dbReference type="OrthoDB" id="348201at2759"/>
<evidence type="ECO:0000313" key="6">
    <source>
        <dbReference type="Proteomes" id="UP000182658"/>
    </source>
</evidence>
<accession>A0A1J7IGV2</accession>
<dbReference type="AlphaFoldDB" id="A0A1J7IGV2"/>
<dbReference type="PANTHER" id="PTHR21483">
    <property type="entry name" value="RNA POLYMERASE II-ASSOCIATED PROTEIN 1"/>
    <property type="match status" value="1"/>
</dbReference>
<feature type="domain" description="RPAP1 C-terminal" evidence="3">
    <location>
        <begin position="204"/>
        <end position="270"/>
    </location>
</feature>
<reference evidence="5 6" key="1">
    <citation type="submission" date="2016-10" db="EMBL/GenBank/DDBJ databases">
        <title>Draft genome sequence of Coniochaeta ligniaria NRRL30616, a lignocellulolytic fungus for bioabatement of inhibitors in plant biomass hydrolysates.</title>
        <authorList>
            <consortium name="DOE Joint Genome Institute"/>
            <person name="Jimenez D.J."/>
            <person name="Hector R.E."/>
            <person name="Riley R."/>
            <person name="Sun H."/>
            <person name="Grigoriev I.V."/>
            <person name="Van Elsas J.D."/>
            <person name="Nichols N.N."/>
        </authorList>
    </citation>
    <scope>NUCLEOTIDE SEQUENCE [LARGE SCALE GENOMIC DNA]</scope>
    <source>
        <strain evidence="5 6">NRRL 30616</strain>
    </source>
</reference>
<comment type="similarity">
    <text evidence="1">Belongs to the RPAP1 family.</text>
</comment>
<dbReference type="GO" id="GO:0006366">
    <property type="term" value="P:transcription by RNA polymerase II"/>
    <property type="evidence" value="ECO:0007669"/>
    <property type="project" value="EnsemblFungi"/>
</dbReference>
<dbReference type="FunCoup" id="A0A1J7IGV2">
    <property type="interactions" value="141"/>
</dbReference>
<dbReference type="EMBL" id="KV875100">
    <property type="protein sequence ID" value="OIW26605.1"/>
    <property type="molecule type" value="Genomic_DNA"/>
</dbReference>
<dbReference type="InterPro" id="IPR013929">
    <property type="entry name" value="RPAP1_C"/>
</dbReference>
<evidence type="ECO:0000313" key="5">
    <source>
        <dbReference type="EMBL" id="OIW26605.1"/>
    </source>
</evidence>
<feature type="domain" description="RPAP1 N-terminal" evidence="4">
    <location>
        <begin position="1"/>
        <end position="33"/>
    </location>
</feature>
<evidence type="ECO:0000256" key="1">
    <source>
        <dbReference type="ARBA" id="ARBA00009953"/>
    </source>
</evidence>
<keyword evidence="6" id="KW-1185">Reference proteome</keyword>
<sequence length="344" mass="37304">MSQDEIAEAQRELLNELDPSILQMLLRRANLDETRGSKDPFAVDTVPPATTEPVETDHQEPPTIPVEDTSPIPPPPENNTLKDGATTAPTKQKKKVTFDADTAAPEPSADLFAPSARLSSQIHTHDHNCTHDHSTTHFPPAPSAPDLDPSDPDFLANLHAKYFPNLPADPAKLAWMAPIPTANSPADLDSPYHPGQSSLPVSALRFDFKGRLVPPSLARQIPSSAGLHHHAEAPEAAGYTVPELARLARSAVPAQRCVAYQTLGRLLFRLGKGEWGVGEGGRDGEEDDLAFSIWRLVKGGYVIESLEEAAGVEEGAGHRGARAYAIEALWLFEKGGWKEKWMGR</sequence>
<dbReference type="PANTHER" id="PTHR21483:SF18">
    <property type="entry name" value="RNA POLYMERASE II-ASSOCIATED PROTEIN 1"/>
    <property type="match status" value="1"/>
</dbReference>
<evidence type="ECO:0008006" key="7">
    <source>
        <dbReference type="Google" id="ProtNLM"/>
    </source>
</evidence>
<dbReference type="Proteomes" id="UP000182658">
    <property type="component" value="Unassembled WGS sequence"/>
</dbReference>